<dbReference type="Gene3D" id="3.30.700.10">
    <property type="entry name" value="Glycoprotein, Type 4 Pilin"/>
    <property type="match status" value="1"/>
</dbReference>
<gene>
    <name evidence="2" type="ORF">Q8A64_05050</name>
</gene>
<evidence type="ECO:0000313" key="3">
    <source>
        <dbReference type="Proteomes" id="UP001225596"/>
    </source>
</evidence>
<dbReference type="PANTHER" id="PTHR30093">
    <property type="entry name" value="GENERAL SECRETION PATHWAY PROTEIN G"/>
    <property type="match status" value="1"/>
</dbReference>
<organism evidence="2 3">
    <name type="scientific">Keguizhuia sedimenti</name>
    <dbReference type="NCBI Taxonomy" id="3064264"/>
    <lineage>
        <taxon>Bacteria</taxon>
        <taxon>Pseudomonadati</taxon>
        <taxon>Pseudomonadota</taxon>
        <taxon>Betaproteobacteria</taxon>
        <taxon>Burkholderiales</taxon>
        <taxon>Oxalobacteraceae</taxon>
        <taxon>Keguizhuia</taxon>
    </lineage>
</organism>
<keyword evidence="3" id="KW-1185">Reference proteome</keyword>
<dbReference type="EMBL" id="JAUYVH010000002">
    <property type="protein sequence ID" value="MDQ9169775.1"/>
    <property type="molecule type" value="Genomic_DNA"/>
</dbReference>
<dbReference type="RefSeq" id="WP_338435708.1">
    <property type="nucleotide sequence ID" value="NZ_JAUYVH010000002.1"/>
</dbReference>
<dbReference type="SUPFAM" id="SSF54523">
    <property type="entry name" value="Pili subunits"/>
    <property type="match status" value="1"/>
</dbReference>
<keyword evidence="1" id="KW-1133">Transmembrane helix</keyword>
<comment type="caution">
    <text evidence="2">The sequence shown here is derived from an EMBL/GenBank/DDBJ whole genome shotgun (WGS) entry which is preliminary data.</text>
</comment>
<accession>A0ABU1BLA7</accession>
<name>A0ABU1BLA7_9BURK</name>
<evidence type="ECO:0000313" key="2">
    <source>
        <dbReference type="EMBL" id="MDQ9169775.1"/>
    </source>
</evidence>
<dbReference type="InterPro" id="IPR045584">
    <property type="entry name" value="Pilin-like"/>
</dbReference>
<keyword evidence="1" id="KW-0812">Transmembrane</keyword>
<proteinExistence type="predicted"/>
<protein>
    <submittedName>
        <fullName evidence="2">Type IV pilin protein</fullName>
    </submittedName>
</protein>
<dbReference type="InterPro" id="IPR012902">
    <property type="entry name" value="N_methyl_site"/>
</dbReference>
<feature type="transmembrane region" description="Helical" evidence="1">
    <location>
        <begin position="12"/>
        <end position="34"/>
    </location>
</feature>
<reference evidence="2 3" key="1">
    <citation type="submission" date="2023-08" db="EMBL/GenBank/DDBJ databases">
        <title>Oxalobacteraceae gen .nov., isolated from river sludge outside the plant.</title>
        <authorList>
            <person name="Zhao S.Y."/>
        </authorList>
    </citation>
    <scope>NUCLEOTIDE SEQUENCE [LARGE SCALE GENOMIC DNA]</scope>
    <source>
        <strain evidence="2 3">R-40</strain>
    </source>
</reference>
<dbReference type="Pfam" id="PF16732">
    <property type="entry name" value="ComP_DUS"/>
    <property type="match status" value="1"/>
</dbReference>
<dbReference type="PROSITE" id="PS00409">
    <property type="entry name" value="PROKAR_NTER_METHYL"/>
    <property type="match status" value="1"/>
</dbReference>
<evidence type="ECO:0000256" key="1">
    <source>
        <dbReference type="SAM" id="Phobius"/>
    </source>
</evidence>
<sequence length="139" mass="14826">MQGAHAKRACTQGFTLIELMITVAIIGILAAIAIPSYQNYIVRGNRAAAQAAMMDIANRQQQLLLANRSYAEHTDTAWTNTGYALPDEVRGKYDYAIEVGSDAAPSYTITFTPVATGPQTSDGALSLTSNGVKSPSGKW</sequence>
<dbReference type="Proteomes" id="UP001225596">
    <property type="component" value="Unassembled WGS sequence"/>
</dbReference>
<dbReference type="InterPro" id="IPR031982">
    <property type="entry name" value="PilE-like"/>
</dbReference>
<dbReference type="Pfam" id="PF07963">
    <property type="entry name" value="N_methyl"/>
    <property type="match status" value="1"/>
</dbReference>
<keyword evidence="1" id="KW-0472">Membrane</keyword>
<dbReference type="NCBIfam" id="TIGR02532">
    <property type="entry name" value="IV_pilin_GFxxxE"/>
    <property type="match status" value="1"/>
</dbReference>